<gene>
    <name evidence="2" type="ORF">UFOPK1421_00214</name>
    <name evidence="3" type="ORF">UFOPK1820_00340</name>
</gene>
<dbReference type="InterPro" id="IPR016181">
    <property type="entry name" value="Acyl_CoA_acyltransferase"/>
</dbReference>
<dbReference type="EMBL" id="CAEZSL010000014">
    <property type="protein sequence ID" value="CAB4534123.1"/>
    <property type="molecule type" value="Genomic_DNA"/>
</dbReference>
<dbReference type="NCBIfam" id="TIGR01575">
    <property type="entry name" value="rimI"/>
    <property type="match status" value="1"/>
</dbReference>
<dbReference type="GO" id="GO:0008999">
    <property type="term" value="F:protein-N-terminal-alanine acetyltransferase activity"/>
    <property type="evidence" value="ECO:0007669"/>
    <property type="project" value="TreeGrafter"/>
</dbReference>
<dbReference type="InterPro" id="IPR006464">
    <property type="entry name" value="AcTrfase_RimI/Ard1"/>
</dbReference>
<proteinExistence type="predicted"/>
<evidence type="ECO:0000313" key="2">
    <source>
        <dbReference type="EMBL" id="CAB4534123.1"/>
    </source>
</evidence>
<sequence length="180" mass="20491">MSIVSRLLKPSSQESHGLSIEPMRRRHLGDILKIEERVYPKPWTSGVFSSEIDLARRGERFYIVAKEKNQLVGYAGLMFMVDEAHISNIAVDPQRRREGIGKYLLFQLIEQAIVRGAQALTLEVRASNTSAHALYRIFGFAPAGIRQRYYENTEDALVMWAHDIQSTEYRLRLNALGGGQ</sequence>
<dbReference type="PROSITE" id="PS51186">
    <property type="entry name" value="GNAT"/>
    <property type="match status" value="1"/>
</dbReference>
<dbReference type="Gene3D" id="3.40.630.30">
    <property type="match status" value="1"/>
</dbReference>
<dbReference type="Pfam" id="PF00583">
    <property type="entry name" value="Acetyltransf_1"/>
    <property type="match status" value="1"/>
</dbReference>
<dbReference type="PANTHER" id="PTHR43617:SF20">
    <property type="entry name" value="N-ALPHA-ACETYLTRANSFERASE RIMI"/>
    <property type="match status" value="1"/>
</dbReference>
<dbReference type="PANTHER" id="PTHR43617">
    <property type="entry name" value="L-AMINO ACID N-ACETYLTRANSFERASE"/>
    <property type="match status" value="1"/>
</dbReference>
<dbReference type="CDD" id="cd04301">
    <property type="entry name" value="NAT_SF"/>
    <property type="match status" value="1"/>
</dbReference>
<dbReference type="EMBL" id="CAEZUK010000036">
    <property type="protein sequence ID" value="CAB4594584.1"/>
    <property type="molecule type" value="Genomic_DNA"/>
</dbReference>
<dbReference type="SUPFAM" id="SSF55729">
    <property type="entry name" value="Acyl-CoA N-acyltransferases (Nat)"/>
    <property type="match status" value="1"/>
</dbReference>
<dbReference type="InterPro" id="IPR000182">
    <property type="entry name" value="GNAT_dom"/>
</dbReference>
<accession>A0A6J6B739</accession>
<dbReference type="AlphaFoldDB" id="A0A6J6B739"/>
<evidence type="ECO:0000259" key="1">
    <source>
        <dbReference type="PROSITE" id="PS51186"/>
    </source>
</evidence>
<organism evidence="2">
    <name type="scientific">freshwater metagenome</name>
    <dbReference type="NCBI Taxonomy" id="449393"/>
    <lineage>
        <taxon>unclassified sequences</taxon>
        <taxon>metagenomes</taxon>
        <taxon>ecological metagenomes</taxon>
    </lineage>
</organism>
<name>A0A6J6B739_9ZZZZ</name>
<feature type="domain" description="N-acetyltransferase" evidence="1">
    <location>
        <begin position="18"/>
        <end position="164"/>
    </location>
</feature>
<reference evidence="2" key="1">
    <citation type="submission" date="2020-05" db="EMBL/GenBank/DDBJ databases">
        <authorList>
            <person name="Chiriac C."/>
            <person name="Salcher M."/>
            <person name="Ghai R."/>
            <person name="Kavagutti S V."/>
        </authorList>
    </citation>
    <scope>NUCLEOTIDE SEQUENCE</scope>
</reference>
<evidence type="ECO:0000313" key="3">
    <source>
        <dbReference type="EMBL" id="CAB4594584.1"/>
    </source>
</evidence>
<protein>
    <submittedName>
        <fullName evidence="2">Unannotated protein</fullName>
    </submittedName>
</protein>
<dbReference type="InterPro" id="IPR050276">
    <property type="entry name" value="MshD_Acetyltransferase"/>
</dbReference>